<dbReference type="EMBL" id="CM043023">
    <property type="protein sequence ID" value="KAI4454790.1"/>
    <property type="molecule type" value="Genomic_DNA"/>
</dbReference>
<name>A0ACB9SRL3_HOLOL</name>
<reference evidence="1" key="1">
    <citation type="submission" date="2022-04" db="EMBL/GenBank/DDBJ databases">
        <title>Chromosome-scale genome assembly of Holotrichia oblita Faldermann.</title>
        <authorList>
            <person name="Rongchong L."/>
        </authorList>
    </citation>
    <scope>NUCLEOTIDE SEQUENCE</scope>
    <source>
        <strain evidence="1">81SQS9</strain>
    </source>
</reference>
<accession>A0ACB9SRL3</accession>
<evidence type="ECO:0000313" key="1">
    <source>
        <dbReference type="EMBL" id="KAI4454790.1"/>
    </source>
</evidence>
<keyword evidence="2" id="KW-1185">Reference proteome</keyword>
<organism evidence="1 2">
    <name type="scientific">Holotrichia oblita</name>
    <name type="common">Chafer beetle</name>
    <dbReference type="NCBI Taxonomy" id="644536"/>
    <lineage>
        <taxon>Eukaryota</taxon>
        <taxon>Metazoa</taxon>
        <taxon>Ecdysozoa</taxon>
        <taxon>Arthropoda</taxon>
        <taxon>Hexapoda</taxon>
        <taxon>Insecta</taxon>
        <taxon>Pterygota</taxon>
        <taxon>Neoptera</taxon>
        <taxon>Endopterygota</taxon>
        <taxon>Coleoptera</taxon>
        <taxon>Polyphaga</taxon>
        <taxon>Scarabaeiformia</taxon>
        <taxon>Scarabaeidae</taxon>
        <taxon>Melolonthinae</taxon>
        <taxon>Holotrichia</taxon>
    </lineage>
</organism>
<evidence type="ECO:0000313" key="2">
    <source>
        <dbReference type="Proteomes" id="UP001056778"/>
    </source>
</evidence>
<comment type="caution">
    <text evidence="1">The sequence shown here is derived from an EMBL/GenBank/DDBJ whole genome shotgun (WGS) entry which is preliminary data.</text>
</comment>
<proteinExistence type="predicted"/>
<dbReference type="Proteomes" id="UP001056778">
    <property type="component" value="Chromosome 9"/>
</dbReference>
<sequence length="1025" mass="114585">MSLNRTAVDVPSSTDVSVERINDMLDRLDITKEEDEEVEFVTSRSPSVEMSDLGDPAILQVGITASCSVKFKYTKDHLIKLKESPFSLKRPEYLDSAYDNNNGIWDPERWHFDRKTSDPSAENGSRGNDMDNNHRRRSGDPRDRIRKEHDGIVLSPQRRSFNSGCYVPVREPARSNRSHSPIGKGEASHIGHREISQGPSSRRIGSGRIFFDYPEKTEADNDFGYRRERRDTDRERDERYERRSFSRESEPNRPNKSKEGGFTRNGARYDRRRISNESREEEPEWFSEGPMSQHDTIELRGFDDAERSGVAPSSSSNKKKMTAAQKKKAKERGAKNVENSAQNSSKEDVGKQEGPGARSTPTLLEAGSADLMSQSPIGGDKGAAGDTSEASNVRNSAILEDQLFTIEDMLKSDNINMLLPNGVGLESGDTSGSKFSRWFSREKSPPPTAANQKQSDGSRRSSLHDDHHHLIKNILNDISEPTVSIPCDSNSYFAPISPAASTGSVSANPGHPQAAAQPINFMEILQRSGKHQGGPLHADLPPTMKNMEVPGKLLCVEELETRIRQGDKGNPGEASTNIRMSASKHNKTKEDNSAFQKLLAQMQDGHVIPASNGPIPQQKTTQPMSIMEMLSHSQKQEEAARLAQMMNSSVSQGHLSNDLNYKLQQSQVQQRQIEVFSKLLASGVRQQQARTPPPLNDIGLAGRELLNRPEAQAILQGLKRGDITPQHLYQQLANPAMQSRHRELLQMILKLQSPSVAAGSRVLSPVPPHPMFQQQQQLRVSPLPPNGFYFVLCYVFHFLRFIIEDPQIFLFLLFYLQAAYCVSPILATSPNTLTVPAMHQRIPSPRELQVHTQNIMQRALIKKKLEEQQENFRKKQELQQTGQSPGGISPAKNVGSPTQLAFTPTAVLRKMTAEKDEGSKDAANKNNDTQTKSHQQGRAVTGMRNQGQPSQQQAGSQTQQTVQQQVENQGQIKQVQQQTQWNTQFQQMNKQPAGIDEIITPDYINIYKYEKAGTDEIITPDYINI</sequence>
<keyword evidence="1" id="KW-0648">Protein biosynthesis</keyword>
<gene>
    <name evidence="1" type="ORF">MML48_9g00001958</name>
</gene>
<keyword evidence="1" id="KW-0396">Initiation factor</keyword>
<protein>
    <submittedName>
        <fullName evidence="1">Eukaryotic translation initiation factor 4e transporter</fullName>
    </submittedName>
</protein>